<gene>
    <name evidence="1" type="ORF">FMM05_11595</name>
</gene>
<evidence type="ECO:0000313" key="2">
    <source>
        <dbReference type="Proteomes" id="UP000320643"/>
    </source>
</evidence>
<dbReference type="Pfam" id="PF21983">
    <property type="entry name" value="NikA-like"/>
    <property type="match status" value="1"/>
</dbReference>
<evidence type="ECO:0000313" key="1">
    <source>
        <dbReference type="EMBL" id="TRW24006.1"/>
    </source>
</evidence>
<dbReference type="OrthoDB" id="3268254at2"/>
<sequence>MEGLNETQRNKGGRPPKAIKRDQLMAIKCTLYERKVIEAKAKSVGLTISEFLREMGLTGKIDRRNKALPKEVLGFTATLNHLAANLNQLAKKRNSNDELSPLERAALKVQSGQVKEIAVTIKSYLQ</sequence>
<dbReference type="EMBL" id="VJVZ01000007">
    <property type="protein sequence ID" value="TRW24006.1"/>
    <property type="molecule type" value="Genomic_DNA"/>
</dbReference>
<protein>
    <submittedName>
        <fullName evidence="1">Mobilization protein</fullName>
    </submittedName>
</protein>
<accession>A0A552V0J9</accession>
<reference evidence="1 2" key="1">
    <citation type="submission" date="2019-07" db="EMBL/GenBank/DDBJ databases">
        <title>Flavobacterium sp. nov., isolated from glacier ice.</title>
        <authorList>
            <person name="Liu Q."/>
            <person name="Xin Y.-H."/>
        </authorList>
    </citation>
    <scope>NUCLEOTIDE SEQUENCE [LARGE SCALE GENOMIC DNA]</scope>
    <source>
        <strain evidence="1 2">ZT4R6</strain>
    </source>
</reference>
<dbReference type="InterPro" id="IPR053842">
    <property type="entry name" value="NikA-like"/>
</dbReference>
<dbReference type="AlphaFoldDB" id="A0A552V0J9"/>
<keyword evidence="2" id="KW-1185">Reference proteome</keyword>
<organism evidence="1 2">
    <name type="scientific">Flavobacterium zepuense</name>
    <dbReference type="NCBI Taxonomy" id="2593302"/>
    <lineage>
        <taxon>Bacteria</taxon>
        <taxon>Pseudomonadati</taxon>
        <taxon>Bacteroidota</taxon>
        <taxon>Flavobacteriia</taxon>
        <taxon>Flavobacteriales</taxon>
        <taxon>Flavobacteriaceae</taxon>
        <taxon>Flavobacterium</taxon>
    </lineage>
</organism>
<name>A0A552V0J9_9FLAO</name>
<comment type="caution">
    <text evidence="1">The sequence shown here is derived from an EMBL/GenBank/DDBJ whole genome shotgun (WGS) entry which is preliminary data.</text>
</comment>
<dbReference type="Proteomes" id="UP000320643">
    <property type="component" value="Unassembled WGS sequence"/>
</dbReference>
<proteinExistence type="predicted"/>